<dbReference type="PANTHER" id="PTHR16305">
    <property type="entry name" value="TESTICULAR SOLUBLE ADENYLYL CYCLASE"/>
    <property type="match status" value="1"/>
</dbReference>
<dbReference type="SMART" id="SM00421">
    <property type="entry name" value="HTH_LUXR"/>
    <property type="match status" value="1"/>
</dbReference>
<dbReference type="Gene3D" id="1.10.10.10">
    <property type="entry name" value="Winged helix-like DNA-binding domain superfamily/Winged helix DNA-binding domain"/>
    <property type="match status" value="1"/>
</dbReference>
<dbReference type="EMBL" id="JAKXMK010000012">
    <property type="protein sequence ID" value="MCH6167097.1"/>
    <property type="molecule type" value="Genomic_DNA"/>
</dbReference>
<keyword evidence="2" id="KW-0067">ATP-binding</keyword>
<keyword evidence="3" id="KW-0175">Coiled coil</keyword>
<dbReference type="InterPro" id="IPR000792">
    <property type="entry name" value="Tscrpt_reg_LuxR_C"/>
</dbReference>
<dbReference type="Gene3D" id="1.25.40.10">
    <property type="entry name" value="Tetratricopeptide repeat domain"/>
    <property type="match status" value="2"/>
</dbReference>
<dbReference type="Pfam" id="PF00196">
    <property type="entry name" value="GerE"/>
    <property type="match status" value="1"/>
</dbReference>
<dbReference type="InterPro" id="IPR016032">
    <property type="entry name" value="Sig_transdc_resp-reg_C-effctor"/>
</dbReference>
<dbReference type="InterPro" id="IPR041664">
    <property type="entry name" value="AAA_16"/>
</dbReference>
<dbReference type="PROSITE" id="PS50043">
    <property type="entry name" value="HTH_LUXR_2"/>
    <property type="match status" value="1"/>
</dbReference>
<dbReference type="CDD" id="cd06170">
    <property type="entry name" value="LuxR_C_like"/>
    <property type="match status" value="1"/>
</dbReference>
<dbReference type="SUPFAM" id="SSF48452">
    <property type="entry name" value="TPR-like"/>
    <property type="match status" value="1"/>
</dbReference>
<evidence type="ECO:0000256" key="2">
    <source>
        <dbReference type="ARBA" id="ARBA00022840"/>
    </source>
</evidence>
<accession>A0ABS9TEY9</accession>
<dbReference type="Proteomes" id="UP001299970">
    <property type="component" value="Unassembled WGS sequence"/>
</dbReference>
<protein>
    <submittedName>
        <fullName evidence="5">AAA family ATPase</fullName>
    </submittedName>
</protein>
<gene>
    <name evidence="5" type="ORF">MMF94_15540</name>
</gene>
<comment type="caution">
    <text evidence="5">The sequence shown here is derived from an EMBL/GenBank/DDBJ whole genome shotgun (WGS) entry which is preliminary data.</text>
</comment>
<evidence type="ECO:0000259" key="4">
    <source>
        <dbReference type="PROSITE" id="PS50043"/>
    </source>
</evidence>
<keyword evidence="6" id="KW-1185">Reference proteome</keyword>
<dbReference type="InterPro" id="IPR027417">
    <property type="entry name" value="P-loop_NTPase"/>
</dbReference>
<dbReference type="RefSeq" id="WP_241037286.1">
    <property type="nucleotide sequence ID" value="NZ_JAKXMK010000012.1"/>
</dbReference>
<dbReference type="PRINTS" id="PR00038">
    <property type="entry name" value="HTHLUXR"/>
</dbReference>
<dbReference type="PANTHER" id="PTHR16305:SF35">
    <property type="entry name" value="TRANSCRIPTIONAL ACTIVATOR DOMAIN"/>
    <property type="match status" value="1"/>
</dbReference>
<evidence type="ECO:0000313" key="6">
    <source>
        <dbReference type="Proteomes" id="UP001299970"/>
    </source>
</evidence>
<sequence>MTGVARLGVGIGLVGRRPEISALATALDRAATGRPTGVLLSGDAGVGKSRLVAETVERAAAAGFTVLLGRCIDTAESALPYLPFTEIVGALATAHPELVADHPAMRHLLPGGYPRGTQNGEDRDLGQLRVFDAVLSALDGLTATSPALLVVEDLHWADRSSRDLLVFLLSRLTGQRLVVLATYRADDLHRRHPLRPVLSELVRLPAVERVDVAPLGAEEALELVRLLADGSLSEPMLHRVARRCEGNAFFAEELVTACSDGLPHGLAEVLLARVEGLAPTTQRVLRIASVAGRRVDHGRLSAVSGLTVDELEQALREAVTHHVLVAGGESDGITTDDAYVFRHALLREAIYHELLPGERSRLHAAYAGLLAEADAPQRAAAPGHAAELAHHAMAGHDLPLALAASVQAANEANDREAPAEVLLHAERAMELWPVVPDAETVAGIDEGTVTRWAAGAASATGDPDRGIALGRRALELAEQRGDPKLTSAIARRYAWRLLDLSGREHEALEVARHALELVADLPPSSTLAWAHAVLARVLGRLDNLAEAREQAEAALEVAHGRPADDVMAAGATADALVTLAVCAEYGGDPERARRLLGEAIPLARRSANLGVELRAYYALGISFLDEGRLAQAGDEFAAGEERAAATGTTWGGYGLELRVAHVIARFQRGDWDAAEAAAELAGESVSATVASRLAAAGLLTAVARGRFESAGRRLAELRDSAPVDEQVIMLVGQTGAEAALWQGRPAEAAELVTEALAGLESGPYAQLAPHLGGIMLAALGVAAQAEIAASGQMPADDVAAAARALLAAAEHAASNGLPRAGALGPEGRAWLCRARAEFTRIIGPPDPSVWSSLVSAFAYETCTPHGEPSADEVHGYRQAYALLRRAEATLATGAPHGEVAPDLRAALAAAERLAATPLATAVRELAARAGVLLDAPDARPASVDPDPLTPRERAVLGLVAAGRTNRQAGAELFISEKTVSVHLSRVMAKLGASSRTEAVSVAYARGLLAPADREMARVDP</sequence>
<evidence type="ECO:0000313" key="5">
    <source>
        <dbReference type="EMBL" id="MCH6167097.1"/>
    </source>
</evidence>
<dbReference type="SUPFAM" id="SSF46894">
    <property type="entry name" value="C-terminal effector domain of the bipartite response regulators"/>
    <property type="match status" value="1"/>
</dbReference>
<feature type="coiled-coil region" evidence="3">
    <location>
        <begin position="534"/>
        <end position="561"/>
    </location>
</feature>
<dbReference type="InterPro" id="IPR036388">
    <property type="entry name" value="WH-like_DNA-bd_sf"/>
</dbReference>
<dbReference type="Pfam" id="PF13191">
    <property type="entry name" value="AAA_16"/>
    <property type="match status" value="1"/>
</dbReference>
<keyword evidence="1" id="KW-0547">Nucleotide-binding</keyword>
<evidence type="ECO:0000256" key="1">
    <source>
        <dbReference type="ARBA" id="ARBA00022741"/>
    </source>
</evidence>
<organism evidence="5 6">
    <name type="scientific">Pseudonocardia alaniniphila</name>
    <dbReference type="NCBI Taxonomy" id="75291"/>
    <lineage>
        <taxon>Bacteria</taxon>
        <taxon>Bacillati</taxon>
        <taxon>Actinomycetota</taxon>
        <taxon>Actinomycetes</taxon>
        <taxon>Pseudonocardiales</taxon>
        <taxon>Pseudonocardiaceae</taxon>
        <taxon>Pseudonocardia</taxon>
    </lineage>
</organism>
<reference evidence="5 6" key="1">
    <citation type="submission" date="2022-03" db="EMBL/GenBank/DDBJ databases">
        <title>Pseudonocardia alaer sp. nov., a novel actinomycete isolated from reed forest soil.</title>
        <authorList>
            <person name="Wang L."/>
        </authorList>
    </citation>
    <scope>NUCLEOTIDE SEQUENCE [LARGE SCALE GENOMIC DNA]</scope>
    <source>
        <strain evidence="5 6">Y-16303</strain>
    </source>
</reference>
<name>A0ABS9TEY9_9PSEU</name>
<evidence type="ECO:0000256" key="3">
    <source>
        <dbReference type="SAM" id="Coils"/>
    </source>
</evidence>
<proteinExistence type="predicted"/>
<dbReference type="SUPFAM" id="SSF52540">
    <property type="entry name" value="P-loop containing nucleoside triphosphate hydrolases"/>
    <property type="match status" value="1"/>
</dbReference>
<feature type="domain" description="HTH luxR-type" evidence="4">
    <location>
        <begin position="941"/>
        <end position="1006"/>
    </location>
</feature>
<dbReference type="InterPro" id="IPR011990">
    <property type="entry name" value="TPR-like_helical_dom_sf"/>
</dbReference>